<keyword evidence="5" id="KW-1185">Reference proteome</keyword>
<dbReference type="InterPro" id="IPR034122">
    <property type="entry name" value="Retropepsin-like_bacterial"/>
</dbReference>
<dbReference type="InterPro" id="IPR021109">
    <property type="entry name" value="Peptidase_aspartic_dom_sf"/>
</dbReference>
<evidence type="ECO:0000259" key="3">
    <source>
        <dbReference type="PROSITE" id="PS50175"/>
    </source>
</evidence>
<organism evidence="4 5">
    <name type="scientific">Desulfoluna limicola</name>
    <dbReference type="NCBI Taxonomy" id="2810562"/>
    <lineage>
        <taxon>Bacteria</taxon>
        <taxon>Pseudomonadati</taxon>
        <taxon>Thermodesulfobacteriota</taxon>
        <taxon>Desulfobacteria</taxon>
        <taxon>Desulfobacterales</taxon>
        <taxon>Desulfolunaceae</taxon>
        <taxon>Desulfoluna</taxon>
    </lineage>
</organism>
<accession>A0ABN6F9S4</accession>
<evidence type="ECO:0000256" key="2">
    <source>
        <dbReference type="SAM" id="MobiDB-lite"/>
    </source>
</evidence>
<reference evidence="4 5" key="1">
    <citation type="submission" date="2021-02" db="EMBL/GenBank/DDBJ databases">
        <title>Complete genome of Desulfoluna sp. strain ASN36.</title>
        <authorList>
            <person name="Takahashi A."/>
            <person name="Kojima H."/>
            <person name="Fukui M."/>
        </authorList>
    </citation>
    <scope>NUCLEOTIDE SEQUENCE [LARGE SCALE GENOMIC DNA]</scope>
    <source>
        <strain evidence="4 5">ASN36</strain>
    </source>
</reference>
<dbReference type="InterPro" id="IPR001969">
    <property type="entry name" value="Aspartic_peptidase_AS"/>
</dbReference>
<sequence>MHVRHLILTAIAMGTLLFSQNSYGEFYQYRNAEGVICFTDDLSKVPDEEVEKKRVYYDQFDERPLAEGTIPVEEEMTRQERSGSINTGPENESSSTGFAFIENKILVRVTIGSRKKSSTATLLLDTGASTTVIHESLARRLGLRNWMTGQASIAGGQVIETGITTADFISLGSKRLDTPTLTVIPYSGGATRHEGLLGMDFLKHFPHTIDTKNRRILWAD</sequence>
<dbReference type="RefSeq" id="WP_236890445.1">
    <property type="nucleotide sequence ID" value="NZ_AP024488.1"/>
</dbReference>
<feature type="compositionally biased region" description="Polar residues" evidence="2">
    <location>
        <begin position="82"/>
        <end position="95"/>
    </location>
</feature>
<proteinExistence type="predicted"/>
<dbReference type="InterPro" id="IPR001995">
    <property type="entry name" value="Peptidase_A2_cat"/>
</dbReference>
<evidence type="ECO:0000313" key="5">
    <source>
        <dbReference type="Proteomes" id="UP001320148"/>
    </source>
</evidence>
<dbReference type="CDD" id="cd05483">
    <property type="entry name" value="retropepsin_like_bacteria"/>
    <property type="match status" value="1"/>
</dbReference>
<keyword evidence="1" id="KW-0378">Hydrolase</keyword>
<dbReference type="EMBL" id="AP024488">
    <property type="protein sequence ID" value="BCS99089.1"/>
    <property type="molecule type" value="Genomic_DNA"/>
</dbReference>
<gene>
    <name evidence="4" type="ORF">DSLASN_47210</name>
</gene>
<evidence type="ECO:0000313" key="4">
    <source>
        <dbReference type="EMBL" id="BCS99089.1"/>
    </source>
</evidence>
<dbReference type="SUPFAM" id="SSF50630">
    <property type="entry name" value="Acid proteases"/>
    <property type="match status" value="1"/>
</dbReference>
<evidence type="ECO:0000256" key="1">
    <source>
        <dbReference type="ARBA" id="ARBA00022801"/>
    </source>
</evidence>
<protein>
    <recommendedName>
        <fullName evidence="3">Peptidase A2 domain-containing protein</fullName>
    </recommendedName>
</protein>
<name>A0ABN6F9S4_9BACT</name>
<feature type="domain" description="Peptidase A2" evidence="3">
    <location>
        <begin position="120"/>
        <end position="155"/>
    </location>
</feature>
<dbReference type="PROSITE" id="PS50175">
    <property type="entry name" value="ASP_PROT_RETROV"/>
    <property type="match status" value="1"/>
</dbReference>
<dbReference type="PROSITE" id="PS00141">
    <property type="entry name" value="ASP_PROTEASE"/>
    <property type="match status" value="1"/>
</dbReference>
<dbReference type="Proteomes" id="UP001320148">
    <property type="component" value="Chromosome"/>
</dbReference>
<dbReference type="Pfam" id="PF13650">
    <property type="entry name" value="Asp_protease_2"/>
    <property type="match status" value="1"/>
</dbReference>
<dbReference type="Gene3D" id="2.40.70.10">
    <property type="entry name" value="Acid Proteases"/>
    <property type="match status" value="1"/>
</dbReference>
<feature type="region of interest" description="Disordered" evidence="2">
    <location>
        <begin position="75"/>
        <end position="95"/>
    </location>
</feature>